<feature type="compositionally biased region" description="Polar residues" evidence="5">
    <location>
        <begin position="312"/>
        <end position="323"/>
    </location>
</feature>
<dbReference type="InterPro" id="IPR007016">
    <property type="entry name" value="O-antigen_ligase-rel_domated"/>
</dbReference>
<evidence type="ECO:0000259" key="7">
    <source>
        <dbReference type="Pfam" id="PF04932"/>
    </source>
</evidence>
<keyword evidence="3 6" id="KW-1133">Transmembrane helix</keyword>
<dbReference type="Pfam" id="PF04932">
    <property type="entry name" value="Wzy_C"/>
    <property type="match status" value="1"/>
</dbReference>
<gene>
    <name evidence="8" type="ORF">CWE10_10365</name>
</gene>
<feature type="transmembrane region" description="Helical" evidence="6">
    <location>
        <begin position="127"/>
        <end position="147"/>
    </location>
</feature>
<dbReference type="PANTHER" id="PTHR37422">
    <property type="entry name" value="TEICHURONIC ACID BIOSYNTHESIS PROTEIN TUAE"/>
    <property type="match status" value="1"/>
</dbReference>
<evidence type="ECO:0000256" key="2">
    <source>
        <dbReference type="ARBA" id="ARBA00022692"/>
    </source>
</evidence>
<dbReference type="Proteomes" id="UP000732377">
    <property type="component" value="Unassembled WGS sequence"/>
</dbReference>
<accession>A0A953I908</accession>
<evidence type="ECO:0000256" key="1">
    <source>
        <dbReference type="ARBA" id="ARBA00004141"/>
    </source>
</evidence>
<feature type="transmembrane region" description="Helical" evidence="6">
    <location>
        <begin position="277"/>
        <end position="297"/>
    </location>
</feature>
<feature type="transmembrane region" description="Helical" evidence="6">
    <location>
        <begin position="39"/>
        <end position="60"/>
    </location>
</feature>
<sequence length="507" mass="53984">MDSCYVCCDSDGVFRAWLMFTVCTLHGGSRFLQLHLQGAFLALQFMSRICMALLTIFLFLAPGRMADLPLAGWITITDVLVLGTCFILAFTVRPRVGWKLPLVFGAIVAAVSVLSGIQLGALARISFGLVDFALPVMIGVFLAAVVSRVCSHESVFWCLTVVGGIIACQSVLTAVIPPNLLARLGLEVFWSYGSTRGFSTFGGPNLTSGILAMLLPFSLSLSLRDNGVGVNAARMFGALILAGLLATLTRGAWLAALVGVLVFVIAYPGTLRLARRFLILGVMIIPGAALVMSPLMVHVPSAAVAASASTGTYETGETASPGTESNSGEAPAPEPENEPVSPPDGPSGLSVSPGVTRLVGTNVSDTSVSDRLTRIRLALDLIRSRPWLGYGPNVAMNDSHHYIEYSGEQIYHVHNTYLQLAVNLGVPLAVVAIGYVAVLTLKGTYVGIRQLVPHAVVLSTSLIVAATHALTDYFLWYPRYSLLFWFLVGYLSQQALRQVVGQPAKAS</sequence>
<feature type="region of interest" description="Disordered" evidence="5">
    <location>
        <begin position="312"/>
        <end position="355"/>
    </location>
</feature>
<feature type="transmembrane region" description="Helical" evidence="6">
    <location>
        <begin position="72"/>
        <end position="90"/>
    </location>
</feature>
<evidence type="ECO:0000313" key="8">
    <source>
        <dbReference type="EMBL" id="MBY6276603.1"/>
    </source>
</evidence>
<reference evidence="8" key="1">
    <citation type="submission" date="2017-11" db="EMBL/GenBank/DDBJ databases">
        <title>Three new genomes from thermophilic consortium.</title>
        <authorList>
            <person name="Quaggio R."/>
            <person name="Amgarten D."/>
            <person name="Setubal J.C."/>
        </authorList>
    </citation>
    <scope>NUCLEOTIDE SEQUENCE</scope>
    <source>
        <strain evidence="8">ZCTH01-B2</strain>
    </source>
</reference>
<proteinExistence type="predicted"/>
<dbReference type="PANTHER" id="PTHR37422:SF13">
    <property type="entry name" value="LIPOPOLYSACCHARIDE BIOSYNTHESIS PROTEIN PA4999-RELATED"/>
    <property type="match status" value="1"/>
</dbReference>
<dbReference type="InterPro" id="IPR051533">
    <property type="entry name" value="WaaL-like"/>
</dbReference>
<organism evidence="8 9">
    <name type="scientific">Symbiobacterium thermophilum</name>
    <dbReference type="NCBI Taxonomy" id="2734"/>
    <lineage>
        <taxon>Bacteria</taxon>
        <taxon>Bacillati</taxon>
        <taxon>Bacillota</taxon>
        <taxon>Clostridia</taxon>
        <taxon>Eubacteriales</taxon>
        <taxon>Symbiobacteriaceae</taxon>
        <taxon>Symbiobacterium</taxon>
    </lineage>
</organism>
<feature type="transmembrane region" description="Helical" evidence="6">
    <location>
        <begin position="476"/>
        <end position="492"/>
    </location>
</feature>
<feature type="domain" description="O-antigen ligase-related" evidence="7">
    <location>
        <begin position="238"/>
        <end position="432"/>
    </location>
</feature>
<feature type="transmembrane region" description="Helical" evidence="6">
    <location>
        <begin position="197"/>
        <end position="216"/>
    </location>
</feature>
<dbReference type="AlphaFoldDB" id="A0A953I908"/>
<evidence type="ECO:0000256" key="3">
    <source>
        <dbReference type="ARBA" id="ARBA00022989"/>
    </source>
</evidence>
<feature type="transmembrane region" description="Helical" evidence="6">
    <location>
        <begin position="252"/>
        <end position="270"/>
    </location>
</feature>
<feature type="transmembrane region" description="Helical" evidence="6">
    <location>
        <begin position="451"/>
        <end position="470"/>
    </location>
</feature>
<feature type="transmembrane region" description="Helical" evidence="6">
    <location>
        <begin position="154"/>
        <end position="177"/>
    </location>
</feature>
<keyword evidence="4 6" id="KW-0472">Membrane</keyword>
<protein>
    <recommendedName>
        <fullName evidence="7">O-antigen ligase-related domain-containing protein</fullName>
    </recommendedName>
</protein>
<evidence type="ECO:0000256" key="4">
    <source>
        <dbReference type="ARBA" id="ARBA00023136"/>
    </source>
</evidence>
<feature type="transmembrane region" description="Helical" evidence="6">
    <location>
        <begin position="228"/>
        <end position="246"/>
    </location>
</feature>
<evidence type="ECO:0000313" key="9">
    <source>
        <dbReference type="Proteomes" id="UP000732377"/>
    </source>
</evidence>
<dbReference type="GO" id="GO:0016020">
    <property type="term" value="C:membrane"/>
    <property type="evidence" value="ECO:0007669"/>
    <property type="project" value="UniProtKB-SubCell"/>
</dbReference>
<dbReference type="EMBL" id="PIUK01000092">
    <property type="protein sequence ID" value="MBY6276603.1"/>
    <property type="molecule type" value="Genomic_DNA"/>
</dbReference>
<feature type="transmembrane region" description="Helical" evidence="6">
    <location>
        <begin position="102"/>
        <end position="121"/>
    </location>
</feature>
<keyword evidence="2 6" id="KW-0812">Transmembrane</keyword>
<comment type="subcellular location">
    <subcellularLocation>
        <location evidence="1">Membrane</location>
        <topology evidence="1">Multi-pass membrane protein</topology>
    </subcellularLocation>
</comment>
<evidence type="ECO:0000256" key="6">
    <source>
        <dbReference type="SAM" id="Phobius"/>
    </source>
</evidence>
<feature type="transmembrane region" description="Helical" evidence="6">
    <location>
        <begin position="417"/>
        <end position="439"/>
    </location>
</feature>
<evidence type="ECO:0000256" key="5">
    <source>
        <dbReference type="SAM" id="MobiDB-lite"/>
    </source>
</evidence>
<comment type="caution">
    <text evidence="8">The sequence shown here is derived from an EMBL/GenBank/DDBJ whole genome shotgun (WGS) entry which is preliminary data.</text>
</comment>
<name>A0A953I908_SYMTR</name>